<dbReference type="GO" id="GO:1990281">
    <property type="term" value="C:efflux pump complex"/>
    <property type="evidence" value="ECO:0007669"/>
    <property type="project" value="TreeGrafter"/>
</dbReference>
<dbReference type="Gene3D" id="2.40.420.20">
    <property type="match status" value="1"/>
</dbReference>
<dbReference type="Proteomes" id="UP000464657">
    <property type="component" value="Chromosome"/>
</dbReference>
<gene>
    <name evidence="4" type="primary">mdtA_2</name>
    <name evidence="4" type="ORF">IMCC3317_38080</name>
</gene>
<organism evidence="4 5">
    <name type="scientific">Kordia antarctica</name>
    <dbReference type="NCBI Taxonomy" id="1218801"/>
    <lineage>
        <taxon>Bacteria</taxon>
        <taxon>Pseudomonadati</taxon>
        <taxon>Bacteroidota</taxon>
        <taxon>Flavobacteriia</taxon>
        <taxon>Flavobacteriales</taxon>
        <taxon>Flavobacteriaceae</taxon>
        <taxon>Kordia</taxon>
    </lineage>
</organism>
<dbReference type="InterPro" id="IPR006143">
    <property type="entry name" value="RND_pump_MFP"/>
</dbReference>
<dbReference type="Gene3D" id="1.10.287.470">
    <property type="entry name" value="Helix hairpin bin"/>
    <property type="match status" value="1"/>
</dbReference>
<evidence type="ECO:0000313" key="5">
    <source>
        <dbReference type="Proteomes" id="UP000464657"/>
    </source>
</evidence>
<sequence length="352" mass="39629">MIKVIIGCCVLFFISCNTSNKKGIDTDVIADQKLNEATEVSVATLQQDRFMQQIISNGKIEAINKTELRFKMSERLASIRVKNGQEVAKGQIIATLDNAMLKNQLDRAQINFDKANNKLKEEEIRYGFKTTKNDETKSKILHTIKIQSGYYETENTLKRANILYEQTVLKAPYKGIIANLESKIGNFITSGDVFCFVIAEHQLEVVFPVLETELEFIHKNQEVTITTFANQDKTYNGFITEINPLVDDNGLIQVKAKIAFLEASLFDGMNVKIILNRVVKDIVVIPKEALVLRSNKEVVFTLENGVAKWNYVAVKDENSKSYAIEKGLQLGDTIIISGNLNLSHNSKVKITQ</sequence>
<dbReference type="NCBIfam" id="TIGR01730">
    <property type="entry name" value="RND_mfp"/>
    <property type="match status" value="1"/>
</dbReference>
<dbReference type="Pfam" id="PF25967">
    <property type="entry name" value="RND-MFP_C"/>
    <property type="match status" value="1"/>
</dbReference>
<dbReference type="OrthoDB" id="1522646at2"/>
<dbReference type="PANTHER" id="PTHR30469">
    <property type="entry name" value="MULTIDRUG RESISTANCE PROTEIN MDTA"/>
    <property type="match status" value="1"/>
</dbReference>
<dbReference type="GO" id="GO:0015562">
    <property type="term" value="F:efflux transmembrane transporter activity"/>
    <property type="evidence" value="ECO:0007669"/>
    <property type="project" value="TreeGrafter"/>
</dbReference>
<reference evidence="4 5" key="1">
    <citation type="journal article" date="2013" name="Int. J. Syst. Evol. Microbiol.">
        <title>Kordia antarctica sp. nov., isolated from Antarctic seawater.</title>
        <authorList>
            <person name="Baek K."/>
            <person name="Choi A."/>
            <person name="Kang I."/>
            <person name="Lee K."/>
            <person name="Cho J.C."/>
        </authorList>
    </citation>
    <scope>NUCLEOTIDE SEQUENCE [LARGE SCALE GENOMIC DNA]</scope>
    <source>
        <strain evidence="4 5">IMCC3317</strain>
    </source>
</reference>
<evidence type="ECO:0000313" key="4">
    <source>
        <dbReference type="EMBL" id="QHI38415.1"/>
    </source>
</evidence>
<evidence type="ECO:0000259" key="3">
    <source>
        <dbReference type="Pfam" id="PF25967"/>
    </source>
</evidence>
<dbReference type="SUPFAM" id="SSF111369">
    <property type="entry name" value="HlyD-like secretion proteins"/>
    <property type="match status" value="1"/>
</dbReference>
<evidence type="ECO:0000256" key="1">
    <source>
        <dbReference type="ARBA" id="ARBA00009477"/>
    </source>
</evidence>
<protein>
    <submittedName>
        <fullName evidence="4">Multidrug resistance protein MdtA</fullName>
    </submittedName>
</protein>
<feature type="coiled-coil region" evidence="2">
    <location>
        <begin position="98"/>
        <end position="125"/>
    </location>
</feature>
<accession>A0A7L4ZP76</accession>
<keyword evidence="2" id="KW-0175">Coiled coil</keyword>
<dbReference type="Gene3D" id="2.40.50.100">
    <property type="match status" value="1"/>
</dbReference>
<dbReference type="RefSeq" id="WP_160130965.1">
    <property type="nucleotide sequence ID" value="NZ_CP019288.1"/>
</dbReference>
<comment type="similarity">
    <text evidence="1">Belongs to the membrane fusion protein (MFP) (TC 8.A.1) family.</text>
</comment>
<dbReference type="Gene3D" id="2.40.30.170">
    <property type="match status" value="1"/>
</dbReference>
<proteinExistence type="inferred from homology"/>
<dbReference type="PROSITE" id="PS51257">
    <property type="entry name" value="PROKAR_LIPOPROTEIN"/>
    <property type="match status" value="1"/>
</dbReference>
<keyword evidence="5" id="KW-1185">Reference proteome</keyword>
<dbReference type="AlphaFoldDB" id="A0A7L4ZP76"/>
<dbReference type="EMBL" id="CP019288">
    <property type="protein sequence ID" value="QHI38415.1"/>
    <property type="molecule type" value="Genomic_DNA"/>
</dbReference>
<dbReference type="KEGG" id="kan:IMCC3317_38080"/>
<name>A0A7L4ZP76_9FLAO</name>
<evidence type="ECO:0000256" key="2">
    <source>
        <dbReference type="SAM" id="Coils"/>
    </source>
</evidence>
<feature type="domain" description="Multidrug resistance protein MdtA-like C-terminal permuted SH3" evidence="3">
    <location>
        <begin position="282"/>
        <end position="338"/>
    </location>
</feature>
<dbReference type="InterPro" id="IPR058627">
    <property type="entry name" value="MdtA-like_C"/>
</dbReference>